<dbReference type="PANTHER" id="PTHR24100:SF130">
    <property type="entry name" value="BUTYROPHILIN-LIKE PROTEIN 9"/>
    <property type="match status" value="1"/>
</dbReference>
<evidence type="ECO:0000256" key="6">
    <source>
        <dbReference type="ARBA" id="ARBA00023136"/>
    </source>
</evidence>
<feature type="transmembrane region" description="Helical" evidence="13">
    <location>
        <begin position="448"/>
        <end position="468"/>
    </location>
</feature>
<dbReference type="SUPFAM" id="SSF49899">
    <property type="entry name" value="Concanavalin A-like lectins/glucanases"/>
    <property type="match status" value="1"/>
</dbReference>
<dbReference type="GO" id="GO:0050852">
    <property type="term" value="P:T cell receptor signaling pathway"/>
    <property type="evidence" value="ECO:0007669"/>
    <property type="project" value="TreeGrafter"/>
</dbReference>
<keyword evidence="6 13" id="KW-0472">Membrane</keyword>
<dbReference type="InterPro" id="IPR050504">
    <property type="entry name" value="IgSF_BTN/MOG"/>
</dbReference>
<dbReference type="InterPro" id="IPR001870">
    <property type="entry name" value="B30.2/SPRY"/>
</dbReference>
<dbReference type="Gene3D" id="2.60.120.920">
    <property type="match status" value="1"/>
</dbReference>
<dbReference type="SUPFAM" id="SSF48726">
    <property type="entry name" value="Immunoglobulin"/>
    <property type="match status" value="2"/>
</dbReference>
<dbReference type="FunFam" id="2.60.40.10:FF:000088">
    <property type="entry name" value="Butyrophilin subfamily 1 member A1"/>
    <property type="match status" value="1"/>
</dbReference>
<evidence type="ECO:0000256" key="10">
    <source>
        <dbReference type="ARBA" id="ARBA00038221"/>
    </source>
</evidence>
<dbReference type="GO" id="GO:0001817">
    <property type="term" value="P:regulation of cytokine production"/>
    <property type="evidence" value="ECO:0007669"/>
    <property type="project" value="TreeGrafter"/>
</dbReference>
<dbReference type="InterPro" id="IPR043136">
    <property type="entry name" value="B30.2/SPRY_sf"/>
</dbReference>
<evidence type="ECO:0000256" key="12">
    <source>
        <dbReference type="SAM" id="MobiDB-lite"/>
    </source>
</evidence>
<evidence type="ECO:0000256" key="2">
    <source>
        <dbReference type="ARBA" id="ARBA00007591"/>
    </source>
</evidence>
<dbReference type="GO" id="GO:0050863">
    <property type="term" value="P:regulation of T cell activation"/>
    <property type="evidence" value="ECO:0007669"/>
    <property type="project" value="UniProtKB-ARBA"/>
</dbReference>
<gene>
    <name evidence="16" type="ORF">PODLI_1B011714</name>
</gene>
<dbReference type="FunFam" id="2.60.40.10:FF:000142">
    <property type="entry name" value="V-set domain-containing T-cell activation inhibitor 1"/>
    <property type="match status" value="1"/>
</dbReference>
<evidence type="ECO:0000313" key="16">
    <source>
        <dbReference type="EMBL" id="CAI5790515.1"/>
    </source>
</evidence>
<dbReference type="Proteomes" id="UP001178461">
    <property type="component" value="Chromosome 13"/>
</dbReference>
<dbReference type="Pfam" id="PF22705">
    <property type="entry name" value="C2-set_3"/>
    <property type="match status" value="1"/>
</dbReference>
<dbReference type="InterPro" id="IPR003877">
    <property type="entry name" value="SPRY_dom"/>
</dbReference>
<evidence type="ECO:0000259" key="14">
    <source>
        <dbReference type="PROSITE" id="PS50188"/>
    </source>
</evidence>
<keyword evidence="17" id="KW-1185">Reference proteome</keyword>
<keyword evidence="4" id="KW-0732">Signal</keyword>
<dbReference type="SMART" id="SM00406">
    <property type="entry name" value="IGv"/>
    <property type="match status" value="1"/>
</dbReference>
<dbReference type="PROSITE" id="PS50188">
    <property type="entry name" value="B302_SPRY"/>
    <property type="match status" value="1"/>
</dbReference>
<feature type="region of interest" description="Disordered" evidence="12">
    <location>
        <begin position="682"/>
        <end position="743"/>
    </location>
</feature>
<dbReference type="InterPro" id="IPR003599">
    <property type="entry name" value="Ig_sub"/>
</dbReference>
<dbReference type="SMART" id="SM00409">
    <property type="entry name" value="IG"/>
    <property type="match status" value="1"/>
</dbReference>
<evidence type="ECO:0000313" key="17">
    <source>
        <dbReference type="Proteomes" id="UP001178461"/>
    </source>
</evidence>
<dbReference type="GO" id="GO:0005102">
    <property type="term" value="F:signaling receptor binding"/>
    <property type="evidence" value="ECO:0007669"/>
    <property type="project" value="TreeGrafter"/>
</dbReference>
<organism evidence="16 17">
    <name type="scientific">Podarcis lilfordi</name>
    <name type="common">Lilford's wall lizard</name>
    <dbReference type="NCBI Taxonomy" id="74358"/>
    <lineage>
        <taxon>Eukaryota</taxon>
        <taxon>Metazoa</taxon>
        <taxon>Chordata</taxon>
        <taxon>Craniata</taxon>
        <taxon>Vertebrata</taxon>
        <taxon>Euteleostomi</taxon>
        <taxon>Lepidosauria</taxon>
        <taxon>Squamata</taxon>
        <taxon>Bifurcata</taxon>
        <taxon>Unidentata</taxon>
        <taxon>Episquamata</taxon>
        <taxon>Laterata</taxon>
        <taxon>Lacertibaenia</taxon>
        <taxon>Lacertidae</taxon>
        <taxon>Podarcis</taxon>
    </lineage>
</organism>
<dbReference type="AlphaFoldDB" id="A0AA35L643"/>
<evidence type="ECO:0000256" key="9">
    <source>
        <dbReference type="ARBA" id="ARBA00023319"/>
    </source>
</evidence>
<keyword evidence="5 13" id="KW-1133">Transmembrane helix</keyword>
<dbReference type="GO" id="GO:0042110">
    <property type="term" value="P:T cell activation"/>
    <property type="evidence" value="ECO:0007669"/>
    <property type="project" value="UniProtKB-ARBA"/>
</dbReference>
<feature type="transmembrane region" description="Helical" evidence="13">
    <location>
        <begin position="128"/>
        <end position="150"/>
    </location>
</feature>
<protein>
    <submittedName>
        <fullName evidence="16">Butyrophilin subfamily 3 member A2-like</fullName>
    </submittedName>
</protein>
<dbReference type="InterPro" id="IPR013106">
    <property type="entry name" value="Ig_V-set"/>
</dbReference>
<evidence type="ECO:0000256" key="7">
    <source>
        <dbReference type="ARBA" id="ARBA00023157"/>
    </source>
</evidence>
<dbReference type="GO" id="GO:1903037">
    <property type="term" value="P:regulation of leukocyte cell-cell adhesion"/>
    <property type="evidence" value="ECO:0007669"/>
    <property type="project" value="UniProtKB-ARBA"/>
</dbReference>
<comment type="similarity">
    <text evidence="2">Belongs to the immunoglobulin superfamily. BTN/MOG family.</text>
</comment>
<dbReference type="Gene3D" id="2.60.40.10">
    <property type="entry name" value="Immunoglobulins"/>
    <property type="match status" value="3"/>
</dbReference>
<keyword evidence="8" id="KW-0325">Glycoprotein</keyword>
<comment type="subcellular location">
    <subcellularLocation>
        <location evidence="1">Membrane</location>
        <topology evidence="1">Single-pass type I membrane protein</topology>
    </subcellularLocation>
</comment>
<feature type="domain" description="B30.2/SPRY" evidence="14">
    <location>
        <begin position="499"/>
        <end position="694"/>
    </location>
</feature>
<evidence type="ECO:0000256" key="13">
    <source>
        <dbReference type="SAM" id="Phobius"/>
    </source>
</evidence>
<proteinExistence type="inferred from homology"/>
<name>A0AA35L643_9SAUR</name>
<evidence type="ECO:0000256" key="4">
    <source>
        <dbReference type="ARBA" id="ARBA00022729"/>
    </source>
</evidence>
<keyword evidence="7" id="KW-1015">Disulfide bond</keyword>
<feature type="compositionally biased region" description="Polar residues" evidence="12">
    <location>
        <begin position="682"/>
        <end position="737"/>
    </location>
</feature>
<dbReference type="InterPro" id="IPR036179">
    <property type="entry name" value="Ig-like_dom_sf"/>
</dbReference>
<dbReference type="Pfam" id="PF00622">
    <property type="entry name" value="SPRY"/>
    <property type="match status" value="1"/>
</dbReference>
<dbReference type="InterPro" id="IPR007110">
    <property type="entry name" value="Ig-like_dom"/>
</dbReference>
<keyword evidence="3 13" id="KW-0812">Transmembrane</keyword>
<dbReference type="PROSITE" id="PS50835">
    <property type="entry name" value="IG_LIKE"/>
    <property type="match status" value="1"/>
</dbReference>
<dbReference type="InterPro" id="IPR053896">
    <property type="entry name" value="BTN3A2-like_Ig-C"/>
</dbReference>
<dbReference type="GO" id="GO:0009897">
    <property type="term" value="C:external side of plasma membrane"/>
    <property type="evidence" value="ECO:0007669"/>
    <property type="project" value="TreeGrafter"/>
</dbReference>
<dbReference type="InterPro" id="IPR013320">
    <property type="entry name" value="ConA-like_dom_sf"/>
</dbReference>
<keyword evidence="11" id="KW-0175">Coiled coil</keyword>
<evidence type="ECO:0000256" key="11">
    <source>
        <dbReference type="SAM" id="Coils"/>
    </source>
</evidence>
<evidence type="ECO:0000259" key="15">
    <source>
        <dbReference type="PROSITE" id="PS50835"/>
    </source>
</evidence>
<evidence type="ECO:0000256" key="8">
    <source>
        <dbReference type="ARBA" id="ARBA00023180"/>
    </source>
</evidence>
<feature type="coiled-coil region" evidence="11">
    <location>
        <begin position="470"/>
        <end position="504"/>
    </location>
</feature>
<dbReference type="PANTHER" id="PTHR24100">
    <property type="entry name" value="BUTYROPHILIN"/>
    <property type="match status" value="1"/>
</dbReference>
<evidence type="ECO:0000256" key="5">
    <source>
        <dbReference type="ARBA" id="ARBA00022989"/>
    </source>
</evidence>
<dbReference type="Pfam" id="PF07686">
    <property type="entry name" value="V-set"/>
    <property type="match status" value="1"/>
</dbReference>
<keyword evidence="9" id="KW-0393">Immunoglobulin domain</keyword>
<accession>A0AA35L643</accession>
<dbReference type="EMBL" id="OX395138">
    <property type="protein sequence ID" value="CAI5790515.1"/>
    <property type="molecule type" value="Genomic_DNA"/>
</dbReference>
<feature type="domain" description="Ig-like" evidence="15">
    <location>
        <begin position="231"/>
        <end position="327"/>
    </location>
</feature>
<evidence type="ECO:0000256" key="1">
    <source>
        <dbReference type="ARBA" id="ARBA00004479"/>
    </source>
</evidence>
<reference evidence="16" key="1">
    <citation type="submission" date="2022-12" db="EMBL/GenBank/DDBJ databases">
        <authorList>
            <person name="Alioto T."/>
            <person name="Alioto T."/>
            <person name="Gomez Garrido J."/>
        </authorList>
    </citation>
    <scope>NUCLEOTIDE SEQUENCE</scope>
</reference>
<evidence type="ECO:0000256" key="3">
    <source>
        <dbReference type="ARBA" id="ARBA00022692"/>
    </source>
</evidence>
<sequence length="743" mass="82415">MDVIAGSLLANHWCLGDDKDSELCTSTGELPVPGLFWNSTLFPEGEIIAVLCVAPSEVVPTRYFFCKDGAPVSAKKATSQYVQYIVYASPKNAGQYSCGYQQKDAKNEVKTSALSVARNLILQSGPNWGIICGGVGGIILVLVLSIYLLVKKVPCLQRSSRQDRANTEHIPYDYVEETAVKDNSRNLASEEVQYAKLTGLLQTAVHLKREQGTGTDDKSHSLLQGQFAIIPPENPIVGFLGKEVLLPCQLTTSSIPESTSMQVQWILDKSSEKIDVKSYYGRNRPETQDNRYRGRAELSHTDLNKGNMSLILKKTHLSDQGNYTCMVFLGDWYEEVVVELVLAAKGTEPTIALVDYKGWGIGLTCRSNGWYPKPKAFWLVSEGKVRSKQSDTTITETKAGNFSVSSSITTESGVDHEVSCKIINELLGMESESRILISDALYPATSPWLAPFLIILLIFICLLAGAGYKVRQNYQKLSQYEIQMNEAQADRNHVTEAIETEKRTGQAKVRRAQQYAVAVTLDSYYKHPEISRSEDKKRASLQPLTPGKEETALGTWIFVGKEGYAAGKHYWEVEVGERLDWELGVLTQAERDKFQEKKVVKSFQEGCWALKSSQGKFFSSPCEKEIEKKQNVSYSVIGLLLDQEKWEMSFYNSRGGCFLMDSIPIKSRDTLYPFLDCGNASENSGPKSLKKSNASENSGPKPSEKSNASENSGPKPSEKSNASENSGPKSLKKSISNFVKKHL</sequence>
<comment type="similarity">
    <text evidence="10">Belongs to the SKINT family.</text>
</comment>
<dbReference type="InterPro" id="IPR013783">
    <property type="entry name" value="Ig-like_fold"/>
</dbReference>